<keyword evidence="3" id="KW-0560">Oxidoreductase</keyword>
<reference evidence="10 11" key="1">
    <citation type="submission" date="2020-07" db="EMBL/GenBank/DDBJ databases">
        <title>Huge and variable diversity of episymbiotic CPR bacteria and DPANN archaea in groundwater ecosystems.</title>
        <authorList>
            <person name="He C.Y."/>
            <person name="Keren R."/>
            <person name="Whittaker M."/>
            <person name="Farag I.F."/>
            <person name="Doudna J."/>
            <person name="Cate J.H.D."/>
            <person name="Banfield J.F."/>
        </authorList>
    </citation>
    <scope>NUCLEOTIDE SEQUENCE [LARGE SCALE GENOMIC DNA]</scope>
    <source>
        <strain evidence="10">NC_groundwater_541_Ag_S-0.1um_46_50</strain>
    </source>
</reference>
<evidence type="ECO:0000256" key="4">
    <source>
        <dbReference type="ARBA" id="ARBA00023122"/>
    </source>
</evidence>
<protein>
    <submittedName>
        <fullName evidence="10">IMP dehydrogenase</fullName>
    </submittedName>
</protein>
<dbReference type="InterPro" id="IPR001093">
    <property type="entry name" value="IMP_DH_GMPRt"/>
</dbReference>
<dbReference type="InterPro" id="IPR013785">
    <property type="entry name" value="Aldolase_TIM"/>
</dbReference>
<feature type="domain" description="CBS" evidence="9">
    <location>
        <begin position="129"/>
        <end position="188"/>
    </location>
</feature>
<evidence type="ECO:0000256" key="6">
    <source>
        <dbReference type="PIRSR" id="PIRSR000130-3"/>
    </source>
</evidence>
<keyword evidence="6" id="KW-0520">NAD</keyword>
<evidence type="ECO:0000256" key="3">
    <source>
        <dbReference type="ARBA" id="ARBA00023002"/>
    </source>
</evidence>
<evidence type="ECO:0000256" key="8">
    <source>
        <dbReference type="PROSITE-ProRule" id="PRU00703"/>
    </source>
</evidence>
<name>A0A7T5RK30_9BACT</name>
<dbReference type="SUPFAM" id="SSF54631">
    <property type="entry name" value="CBS-domain pair"/>
    <property type="match status" value="1"/>
</dbReference>
<dbReference type="GO" id="GO:0046872">
    <property type="term" value="F:metal ion binding"/>
    <property type="evidence" value="ECO:0007669"/>
    <property type="project" value="UniProtKB-KW"/>
</dbReference>
<keyword evidence="4 8" id="KW-0129">CBS domain</keyword>
<evidence type="ECO:0000259" key="9">
    <source>
        <dbReference type="PROSITE" id="PS51371"/>
    </source>
</evidence>
<dbReference type="PANTHER" id="PTHR11911:SF111">
    <property type="entry name" value="INOSINE-5'-MONOPHOSPHATE DEHYDROGENASE"/>
    <property type="match status" value="1"/>
</dbReference>
<dbReference type="SMART" id="SM01240">
    <property type="entry name" value="IMPDH"/>
    <property type="match status" value="1"/>
</dbReference>
<dbReference type="PANTHER" id="PTHR11911">
    <property type="entry name" value="INOSINE-5-MONOPHOSPHATE DEHYDROGENASE RELATED"/>
    <property type="match status" value="1"/>
</dbReference>
<feature type="binding site" description="in other chain" evidence="7">
    <location>
        <position position="342"/>
    </location>
    <ligand>
        <name>K(+)</name>
        <dbReference type="ChEBI" id="CHEBI:29103"/>
        <note>ligand shared between two tetrameric partners</note>
    </ligand>
</feature>
<dbReference type="Pfam" id="PF00571">
    <property type="entry name" value="CBS"/>
    <property type="match status" value="2"/>
</dbReference>
<dbReference type="GO" id="GO:0003938">
    <property type="term" value="F:IMP dehydrogenase activity"/>
    <property type="evidence" value="ECO:0007669"/>
    <property type="project" value="InterPro"/>
</dbReference>
<dbReference type="GO" id="GO:0006183">
    <property type="term" value="P:GTP biosynthetic process"/>
    <property type="evidence" value="ECO:0007669"/>
    <property type="project" value="TreeGrafter"/>
</dbReference>
<feature type="binding site" description="in other chain" evidence="7">
    <location>
        <position position="337"/>
    </location>
    <ligand>
        <name>K(+)</name>
        <dbReference type="ChEBI" id="CHEBI:29103"/>
        <note>ligand shared between two tetrameric partners</note>
    </ligand>
</feature>
<dbReference type="InterPro" id="IPR005990">
    <property type="entry name" value="IMP_DH"/>
</dbReference>
<keyword evidence="7" id="KW-0630">Potassium</keyword>
<comment type="similarity">
    <text evidence="1">Belongs to the IMPDH/GMPR family.</text>
</comment>
<dbReference type="PROSITE" id="PS51371">
    <property type="entry name" value="CBS"/>
    <property type="match status" value="2"/>
</dbReference>
<dbReference type="CDD" id="cd00381">
    <property type="entry name" value="IMPDH"/>
    <property type="match status" value="1"/>
</dbReference>
<dbReference type="EMBL" id="CP066690">
    <property type="protein sequence ID" value="QQG45623.1"/>
    <property type="molecule type" value="Genomic_DNA"/>
</dbReference>
<dbReference type="CDD" id="cd04601">
    <property type="entry name" value="CBS_pair_IMPDH"/>
    <property type="match status" value="1"/>
</dbReference>
<organism evidence="10 11">
    <name type="scientific">Candidatus Sungiibacteriota bacterium</name>
    <dbReference type="NCBI Taxonomy" id="2750080"/>
    <lineage>
        <taxon>Bacteria</taxon>
        <taxon>Candidatus Sungiibacteriota</taxon>
    </lineage>
</organism>
<feature type="domain" description="CBS" evidence="9">
    <location>
        <begin position="190"/>
        <end position="247"/>
    </location>
</feature>
<feature type="binding site" evidence="6">
    <location>
        <begin position="335"/>
        <end position="337"/>
    </location>
    <ligand>
        <name>NAD(+)</name>
        <dbReference type="ChEBI" id="CHEBI:57540"/>
    </ligand>
</feature>
<evidence type="ECO:0000256" key="1">
    <source>
        <dbReference type="ARBA" id="ARBA00005502"/>
    </source>
</evidence>
<dbReference type="AlphaFoldDB" id="A0A7T5RK30"/>
<gene>
    <name evidence="10" type="ORF">HYW89_01745</name>
</gene>
<proteinExistence type="inferred from homology"/>
<feature type="active site" description="Thioimidate intermediate" evidence="5">
    <location>
        <position position="342"/>
    </location>
</feature>
<dbReference type="Gene3D" id="3.20.20.70">
    <property type="entry name" value="Aldolase class I"/>
    <property type="match status" value="1"/>
</dbReference>
<keyword evidence="2" id="KW-0479">Metal-binding</keyword>
<evidence type="ECO:0000313" key="10">
    <source>
        <dbReference type="EMBL" id="QQG45623.1"/>
    </source>
</evidence>
<dbReference type="InterPro" id="IPR046342">
    <property type="entry name" value="CBS_dom_sf"/>
</dbReference>
<evidence type="ECO:0000256" key="2">
    <source>
        <dbReference type="ARBA" id="ARBA00022723"/>
    </source>
</evidence>
<evidence type="ECO:0000256" key="5">
    <source>
        <dbReference type="PIRSR" id="PIRSR000130-1"/>
    </source>
</evidence>
<dbReference type="PIRSF" id="PIRSF000130">
    <property type="entry name" value="IMPDH"/>
    <property type="match status" value="1"/>
</dbReference>
<feature type="binding site" evidence="6">
    <location>
        <begin position="284"/>
        <end position="286"/>
    </location>
    <ligand>
        <name>NAD(+)</name>
        <dbReference type="ChEBI" id="CHEBI:57540"/>
    </ligand>
</feature>
<feature type="binding site" description="in other chain" evidence="7">
    <location>
        <position position="339"/>
    </location>
    <ligand>
        <name>K(+)</name>
        <dbReference type="ChEBI" id="CHEBI:29103"/>
        <note>ligand shared between two tetrameric partners</note>
    </ligand>
</feature>
<evidence type="ECO:0000256" key="7">
    <source>
        <dbReference type="PIRSR" id="PIRSR000130-4"/>
    </source>
</evidence>
<feature type="active site" description="Proton acceptor" evidence="5">
    <location>
        <position position="437"/>
    </location>
</feature>
<evidence type="ECO:0000313" key="11">
    <source>
        <dbReference type="Proteomes" id="UP000595618"/>
    </source>
</evidence>
<dbReference type="Proteomes" id="UP000595618">
    <property type="component" value="Chromosome"/>
</dbReference>
<accession>A0A7T5RK30</accession>
<dbReference type="InterPro" id="IPR000644">
    <property type="entry name" value="CBS_dom"/>
</dbReference>
<dbReference type="Pfam" id="PF00478">
    <property type="entry name" value="IMPDH"/>
    <property type="match status" value="1"/>
</dbReference>
<dbReference type="SUPFAM" id="SSF51412">
    <property type="entry name" value="Inosine monophosphate dehydrogenase (IMPDH)"/>
    <property type="match status" value="1"/>
</dbReference>
<sequence>MDGDEILKINGEIFQVAEGGQRPTSAITKEYLAQKGLPADIALTFEDVTILDFKSDVPSRSAITDTKSRLARDIFLQTPIVSANMDTITESQMAIALARLGGLGFIHQFLPIERRVEEIKKVKRADSGVIENPFNISPEATVAEAKNSMENFQISGLLVIDPVSAKLVGIITSRDVRFETMLEKRVAEVMTNSPLITAPPGTTLEQARVILKKNKIEKLPLVDNEERVVGLITAKDLLKIEQYPKALRDPKGRLRVGATIGVSGKFIEEADQLLRAGADIILIDTARGFSTKLEEAIKNLKNSLGEKVIIAAGNVDTPEGALLLIEAGADAVKIGIGGGAVCKTREGPGVGVPQISAIAECTAVALKHRVPIIADGGIRGGADFCKALAAGASTVMMGWMFAGCEETPGEPFYEDGEQWKIYRGSASLEFQLSRSDRDEGERVRTPEGVPRRVRYKGEAADVIHELMSYLRSSMSYVGTWTLEEYRKKTRFRRQTISGYEEGKPARP</sequence>
<dbReference type="FunFam" id="3.20.20.70:FF:000424">
    <property type="entry name" value="Inosine-5'-monophosphate dehydrogenase 2"/>
    <property type="match status" value="1"/>
</dbReference>
<dbReference type="SMART" id="SM00116">
    <property type="entry name" value="CBS"/>
    <property type="match status" value="2"/>
</dbReference>